<accession>A0A553W9K4</accession>
<evidence type="ECO:0000256" key="3">
    <source>
        <dbReference type="ARBA" id="ARBA00022692"/>
    </source>
</evidence>
<evidence type="ECO:0000259" key="8">
    <source>
        <dbReference type="Pfam" id="PF03600"/>
    </source>
</evidence>
<dbReference type="GO" id="GO:0006813">
    <property type="term" value="P:potassium ion transport"/>
    <property type="evidence" value="ECO:0007669"/>
    <property type="project" value="InterPro"/>
</dbReference>
<evidence type="ECO:0000313" key="9">
    <source>
        <dbReference type="EMBL" id="TSB01370.1"/>
    </source>
</evidence>
<keyword evidence="10" id="KW-1185">Reference proteome</keyword>
<dbReference type="GO" id="GO:0055085">
    <property type="term" value="P:transmembrane transport"/>
    <property type="evidence" value="ECO:0007669"/>
    <property type="project" value="InterPro"/>
</dbReference>
<feature type="transmembrane region" description="Helical" evidence="7">
    <location>
        <begin position="31"/>
        <end position="49"/>
    </location>
</feature>
<sequence>MIEPSSHAIAAILLTVTMFYGFISGKVRVEIISLLTISAIALGLYTFPLPGQAPTDGLKLAFEGFGHHALITICALMILGRGLVTTGALEPAARLLIQIWKFNRQAGLFVTLVLAMGMSMVVNDTPVLVLLLPVMSAIAASGGMPASKTLIPVNSAVLIGGMATTIGTSTNLLVVSLASDMGMAPISVFHFTPIVLMAAAIALPFIWLIMPRLLPDNSVEAGHAPRRFIATLRLGGWSAERHLTIEKLRQILPGDVEIRSSIRDNRVSVEATHDDLEEAMRALGATAAPTWLMDRLKSGYSKTGEDLTVVELAITRDSGLVGKVVTDANLAERYNVALLGVHGARHSWHAQRYPTQLDPFTIKFGEGDIILATGAMPDLQNLARTENLLILEGAKELPRTTKAPLATAIMASAVIPASLGIVPIAISALAGAILMFVTGCVRFDRIGRALSANVVVLVAASIAIGRIVLDSGAAEWLSSLLALGLQILPPAGVLAAVMLFVTVLTNFASNTTAAAVGTPVAFSLAQKLGIPVEPLVLAVLFGCNLCYATPVAYQTNMLIMSAGDYKFGDYTKTGLPLVALMIITLSGLLVYQYGLY</sequence>
<dbReference type="RefSeq" id="WP_143776580.1">
    <property type="nucleotide sequence ID" value="NZ_VKKU01000002.1"/>
</dbReference>
<dbReference type="Proteomes" id="UP000320160">
    <property type="component" value="Unassembled WGS sequence"/>
</dbReference>
<dbReference type="Pfam" id="PF03600">
    <property type="entry name" value="CitMHS"/>
    <property type="match status" value="1"/>
</dbReference>
<keyword evidence="5 7" id="KW-1133">Transmembrane helix</keyword>
<dbReference type="AlphaFoldDB" id="A0A553W9K4"/>
<keyword evidence="6 7" id="KW-0472">Membrane</keyword>
<feature type="transmembrane region" description="Helical" evidence="7">
    <location>
        <begin position="156"/>
        <end position="178"/>
    </location>
</feature>
<feature type="domain" description="Citrate transporter-like" evidence="8">
    <location>
        <begin position="22"/>
        <end position="515"/>
    </location>
</feature>
<dbReference type="PANTHER" id="PTHR43652:SF2">
    <property type="entry name" value="BASIC AMINO ACID ANTIPORTER YFCC-RELATED"/>
    <property type="match status" value="1"/>
</dbReference>
<dbReference type="GO" id="GO:0005886">
    <property type="term" value="C:plasma membrane"/>
    <property type="evidence" value="ECO:0007669"/>
    <property type="project" value="TreeGrafter"/>
</dbReference>
<organism evidence="9 10">
    <name type="scientific">Sphingorhabdus contaminans</name>
    <dbReference type="NCBI Taxonomy" id="1343899"/>
    <lineage>
        <taxon>Bacteria</taxon>
        <taxon>Pseudomonadati</taxon>
        <taxon>Pseudomonadota</taxon>
        <taxon>Alphaproteobacteria</taxon>
        <taxon>Sphingomonadales</taxon>
        <taxon>Sphingomonadaceae</taxon>
        <taxon>Sphingorhabdus</taxon>
    </lineage>
</organism>
<evidence type="ECO:0000313" key="10">
    <source>
        <dbReference type="Proteomes" id="UP000320160"/>
    </source>
</evidence>
<feature type="transmembrane region" description="Helical" evidence="7">
    <location>
        <begin position="69"/>
        <end position="90"/>
    </location>
</feature>
<name>A0A553W9K4_9SPHN</name>
<dbReference type="EMBL" id="VKKU01000002">
    <property type="protein sequence ID" value="TSB01370.1"/>
    <property type="molecule type" value="Genomic_DNA"/>
</dbReference>
<proteinExistence type="predicted"/>
<evidence type="ECO:0000256" key="2">
    <source>
        <dbReference type="ARBA" id="ARBA00022448"/>
    </source>
</evidence>
<dbReference type="SUPFAM" id="SSF116726">
    <property type="entry name" value="TrkA C-terminal domain-like"/>
    <property type="match status" value="1"/>
</dbReference>
<gene>
    <name evidence="9" type="ORF">FOM92_09175</name>
</gene>
<protein>
    <submittedName>
        <fullName evidence="9">SLC13 family permease</fullName>
    </submittedName>
</protein>
<evidence type="ECO:0000256" key="5">
    <source>
        <dbReference type="ARBA" id="ARBA00022989"/>
    </source>
</evidence>
<keyword evidence="2" id="KW-0813">Transport</keyword>
<feature type="transmembrane region" description="Helical" evidence="7">
    <location>
        <begin position="190"/>
        <end position="210"/>
    </location>
</feature>
<feature type="transmembrane region" description="Helical" evidence="7">
    <location>
        <begin position="6"/>
        <end position="24"/>
    </location>
</feature>
<feature type="transmembrane region" description="Helical" evidence="7">
    <location>
        <begin position="102"/>
        <end position="121"/>
    </location>
</feature>
<keyword evidence="4" id="KW-0677">Repeat</keyword>
<dbReference type="Gene3D" id="3.30.70.1450">
    <property type="entry name" value="Regulator of K+ conductance, C-terminal domain"/>
    <property type="match status" value="1"/>
</dbReference>
<feature type="transmembrane region" description="Helical" evidence="7">
    <location>
        <begin position="405"/>
        <end position="437"/>
    </location>
</feature>
<feature type="transmembrane region" description="Helical" evidence="7">
    <location>
        <begin position="481"/>
        <end position="504"/>
    </location>
</feature>
<dbReference type="InterPro" id="IPR051679">
    <property type="entry name" value="DASS-Related_Transporters"/>
</dbReference>
<dbReference type="InterPro" id="IPR036721">
    <property type="entry name" value="RCK_C_sf"/>
</dbReference>
<dbReference type="InterPro" id="IPR004680">
    <property type="entry name" value="Cit_transptr-like_dom"/>
</dbReference>
<feature type="transmembrane region" description="Helical" evidence="7">
    <location>
        <begin position="535"/>
        <end position="553"/>
    </location>
</feature>
<comment type="subcellular location">
    <subcellularLocation>
        <location evidence="1">Membrane</location>
        <topology evidence="1">Multi-pass membrane protein</topology>
    </subcellularLocation>
</comment>
<keyword evidence="3 7" id="KW-0812">Transmembrane</keyword>
<dbReference type="OrthoDB" id="9809303at2"/>
<reference evidence="9 10" key="1">
    <citation type="submission" date="2019-07" db="EMBL/GenBank/DDBJ databases">
        <authorList>
            <person name="Park M."/>
        </authorList>
    </citation>
    <scope>NUCLEOTIDE SEQUENCE [LARGE SCALE GENOMIC DNA]</scope>
    <source>
        <strain evidence="9 10">KCTC32445</strain>
    </source>
</reference>
<evidence type="ECO:0000256" key="7">
    <source>
        <dbReference type="SAM" id="Phobius"/>
    </source>
</evidence>
<evidence type="ECO:0000256" key="6">
    <source>
        <dbReference type="ARBA" id="ARBA00023136"/>
    </source>
</evidence>
<feature type="transmembrane region" description="Helical" evidence="7">
    <location>
        <begin position="574"/>
        <end position="594"/>
    </location>
</feature>
<evidence type="ECO:0000256" key="4">
    <source>
        <dbReference type="ARBA" id="ARBA00022737"/>
    </source>
</evidence>
<comment type="caution">
    <text evidence="9">The sequence shown here is derived from an EMBL/GenBank/DDBJ whole genome shotgun (WGS) entry which is preliminary data.</text>
</comment>
<evidence type="ECO:0000256" key="1">
    <source>
        <dbReference type="ARBA" id="ARBA00004141"/>
    </source>
</evidence>
<feature type="transmembrane region" description="Helical" evidence="7">
    <location>
        <begin position="449"/>
        <end position="469"/>
    </location>
</feature>
<dbReference type="PANTHER" id="PTHR43652">
    <property type="entry name" value="BASIC AMINO ACID ANTIPORTER YFCC-RELATED"/>
    <property type="match status" value="1"/>
</dbReference>